<evidence type="ECO:0000256" key="13">
    <source>
        <dbReference type="ARBA" id="ARBA00031891"/>
    </source>
</evidence>
<evidence type="ECO:0000256" key="5">
    <source>
        <dbReference type="ARBA" id="ARBA00022391"/>
    </source>
</evidence>
<comment type="similarity">
    <text evidence="2 15">Belongs to the peptidase M20A family. DapE subfamily.</text>
</comment>
<evidence type="ECO:0000256" key="14">
    <source>
        <dbReference type="ARBA" id="ARBA00051301"/>
    </source>
</evidence>
<keyword evidence="11 15" id="KW-0457">Lysine biosynthesis</keyword>
<dbReference type="InterPro" id="IPR005941">
    <property type="entry name" value="DapE_proteobac"/>
</dbReference>
<dbReference type="InterPro" id="IPR011650">
    <property type="entry name" value="Peptidase_M20_dimer"/>
</dbReference>
<evidence type="ECO:0000256" key="12">
    <source>
        <dbReference type="ARBA" id="ARBA00023285"/>
    </source>
</evidence>
<dbReference type="InterPro" id="IPR001261">
    <property type="entry name" value="ArgE/DapE_CS"/>
</dbReference>
<keyword evidence="10 15" id="KW-0220">Diaminopimelate biosynthesis</keyword>
<keyword evidence="6 15" id="KW-0028">Amino-acid biosynthesis</keyword>
<dbReference type="PANTHER" id="PTHR43808:SF31">
    <property type="entry name" value="N-ACETYL-L-CITRULLINE DEACETYLASE"/>
    <property type="match status" value="1"/>
</dbReference>
<evidence type="ECO:0000256" key="3">
    <source>
        <dbReference type="ARBA" id="ARBA00011738"/>
    </source>
</evidence>
<dbReference type="CDD" id="cd03891">
    <property type="entry name" value="M20_DapE_proteobac"/>
    <property type="match status" value="1"/>
</dbReference>
<evidence type="ECO:0000256" key="6">
    <source>
        <dbReference type="ARBA" id="ARBA00022605"/>
    </source>
</evidence>
<dbReference type="OrthoDB" id="9809784at2"/>
<evidence type="ECO:0000256" key="15">
    <source>
        <dbReference type="HAMAP-Rule" id="MF_01690"/>
    </source>
</evidence>
<dbReference type="GO" id="GO:0009089">
    <property type="term" value="P:lysine biosynthetic process via diaminopimelate"/>
    <property type="evidence" value="ECO:0007669"/>
    <property type="project" value="UniProtKB-UniRule"/>
</dbReference>
<dbReference type="GO" id="GO:0050897">
    <property type="term" value="F:cobalt ion binding"/>
    <property type="evidence" value="ECO:0007669"/>
    <property type="project" value="UniProtKB-UniRule"/>
</dbReference>
<keyword evidence="8 15" id="KW-0378">Hydrolase</keyword>
<evidence type="ECO:0000259" key="16">
    <source>
        <dbReference type="Pfam" id="PF07687"/>
    </source>
</evidence>
<accession>A0A4R3MBH5</accession>
<reference evidence="17 18" key="1">
    <citation type="submission" date="2019-03" db="EMBL/GenBank/DDBJ databases">
        <title>Genomic Encyclopedia of Type Strains, Phase IV (KMG-IV): sequencing the most valuable type-strain genomes for metagenomic binning, comparative biology and taxonomic classification.</title>
        <authorList>
            <person name="Goeker M."/>
        </authorList>
    </citation>
    <scope>NUCLEOTIDE SEQUENCE [LARGE SCALE GENOMIC DNA]</scope>
    <source>
        <strain evidence="17 18">DSM 19345</strain>
    </source>
</reference>
<feature type="active site" evidence="15">
    <location>
        <position position="82"/>
    </location>
</feature>
<comment type="caution">
    <text evidence="17">The sequence shown here is derived from an EMBL/GenBank/DDBJ whole genome shotgun (WGS) entry which is preliminary data.</text>
</comment>
<dbReference type="Pfam" id="PF07687">
    <property type="entry name" value="M20_dimer"/>
    <property type="match status" value="1"/>
</dbReference>
<dbReference type="InterPro" id="IPR002933">
    <property type="entry name" value="Peptidase_M20"/>
</dbReference>
<dbReference type="Pfam" id="PF01546">
    <property type="entry name" value="Peptidase_M20"/>
    <property type="match status" value="1"/>
</dbReference>
<feature type="binding site" evidence="15">
    <location>
        <position position="113"/>
    </location>
    <ligand>
        <name>Zn(2+)</name>
        <dbReference type="ChEBI" id="CHEBI:29105"/>
        <label>2</label>
    </ligand>
</feature>
<feature type="binding site" evidence="15">
    <location>
        <position position="176"/>
    </location>
    <ligand>
        <name>Zn(2+)</name>
        <dbReference type="ChEBI" id="CHEBI:29105"/>
        <label>1</label>
    </ligand>
</feature>
<dbReference type="GO" id="GO:0009014">
    <property type="term" value="F:succinyl-diaminopimelate desuccinylase activity"/>
    <property type="evidence" value="ECO:0007669"/>
    <property type="project" value="UniProtKB-UniRule"/>
</dbReference>
<feature type="active site" description="Proton acceptor" evidence="15">
    <location>
        <position position="147"/>
    </location>
</feature>
<feature type="binding site" evidence="15">
    <location>
        <position position="148"/>
    </location>
    <ligand>
        <name>Zn(2+)</name>
        <dbReference type="ChEBI" id="CHEBI:29105"/>
        <label>2</label>
    </ligand>
</feature>
<dbReference type="InterPro" id="IPR050072">
    <property type="entry name" value="Peptidase_M20A"/>
</dbReference>
<keyword evidence="12 15" id="KW-0170">Cobalt</keyword>
<evidence type="ECO:0000256" key="9">
    <source>
        <dbReference type="ARBA" id="ARBA00022833"/>
    </source>
</evidence>
<sequence length="395" mass="41926">MSDQPASTSGGDALTIAQALIRCPSVTPEEGGALRYLQRLLAGAGFEAEIVRFHEEGTADVDNLLATIGSGTPHLVFAGHTDVVPPGDPARWRHPPFEAEIDGGMLYGRGAVDMKGAIACFAAAALSYLAENGPPPGAISLLITGDEEGVAINGTRKLLAWARERGLSFSHCVVGEPTNPEAIGDMIKIGRRGSLSGTLTITGKQGHAAYPHLAANPLRGLARVLDALHMPLDRGTAVFAPSNLEVTSIDTGNPAFNVIPATVTVRFNIRFNDLHTARSLEIRLDKAVAAALEGTGLRAAFAFEPNPAEAFHTEAHDFAALLSEAIAIETGRRPELSTTGGTSDARYIKDYCPVIEFGLVGQTMHQVDERVAVEDLATLTAIYRRLIETYFATVR</sequence>
<comment type="subunit">
    <text evidence="3 15">Homodimer.</text>
</comment>
<dbReference type="UniPathway" id="UPA00034">
    <property type="reaction ID" value="UER00021"/>
</dbReference>
<evidence type="ECO:0000313" key="18">
    <source>
        <dbReference type="Proteomes" id="UP000295678"/>
    </source>
</evidence>
<dbReference type="AlphaFoldDB" id="A0A4R3MBH5"/>
<dbReference type="Proteomes" id="UP000295678">
    <property type="component" value="Unassembled WGS sequence"/>
</dbReference>
<evidence type="ECO:0000256" key="1">
    <source>
        <dbReference type="ARBA" id="ARBA00005130"/>
    </source>
</evidence>
<evidence type="ECO:0000256" key="7">
    <source>
        <dbReference type="ARBA" id="ARBA00022723"/>
    </source>
</evidence>
<dbReference type="GO" id="GO:0008777">
    <property type="term" value="F:acetylornithine deacetylase activity"/>
    <property type="evidence" value="ECO:0007669"/>
    <property type="project" value="TreeGrafter"/>
</dbReference>
<protein>
    <recommendedName>
        <fullName evidence="5 15">Succinyl-diaminopimelate desuccinylase</fullName>
        <shortName evidence="15">SDAP desuccinylase</shortName>
        <ecNumber evidence="4 15">3.5.1.18</ecNumber>
    </recommendedName>
    <alternativeName>
        <fullName evidence="13 15">N-succinyl-LL-2,6-diaminoheptanedioate amidohydrolase</fullName>
    </alternativeName>
</protein>
<evidence type="ECO:0000313" key="17">
    <source>
        <dbReference type="EMBL" id="TCT08795.1"/>
    </source>
</evidence>
<evidence type="ECO:0000256" key="11">
    <source>
        <dbReference type="ARBA" id="ARBA00023154"/>
    </source>
</evidence>
<comment type="pathway">
    <text evidence="1 15">Amino-acid biosynthesis; L-lysine biosynthesis via DAP pathway; LL-2,6-diaminopimelate from (S)-tetrahydrodipicolinate (succinylase route): step 3/3.</text>
</comment>
<dbReference type="SUPFAM" id="SSF53187">
    <property type="entry name" value="Zn-dependent exopeptidases"/>
    <property type="match status" value="1"/>
</dbReference>
<dbReference type="RefSeq" id="WP_132807197.1">
    <property type="nucleotide sequence ID" value="NZ_SMAK01000008.1"/>
</dbReference>
<dbReference type="EMBL" id="SMAK01000008">
    <property type="protein sequence ID" value="TCT08795.1"/>
    <property type="molecule type" value="Genomic_DNA"/>
</dbReference>
<feature type="domain" description="Peptidase M20 dimerisation" evidence="16">
    <location>
        <begin position="189"/>
        <end position="293"/>
    </location>
</feature>
<dbReference type="GO" id="GO:0008270">
    <property type="term" value="F:zinc ion binding"/>
    <property type="evidence" value="ECO:0007669"/>
    <property type="project" value="UniProtKB-UniRule"/>
</dbReference>
<dbReference type="NCBIfam" id="NF009557">
    <property type="entry name" value="PRK13009.1"/>
    <property type="match status" value="1"/>
</dbReference>
<dbReference type="InterPro" id="IPR036264">
    <property type="entry name" value="Bact_exopeptidase_dim_dom"/>
</dbReference>
<comment type="cofactor">
    <cofactor evidence="15">
        <name>Zn(2+)</name>
        <dbReference type="ChEBI" id="CHEBI:29105"/>
    </cofactor>
    <cofactor evidence="15">
        <name>Co(2+)</name>
        <dbReference type="ChEBI" id="CHEBI:48828"/>
    </cofactor>
    <text evidence="15">Binds 2 Zn(2+) or Co(2+) ions per subunit.</text>
</comment>
<feature type="binding site" evidence="15">
    <location>
        <position position="80"/>
    </location>
    <ligand>
        <name>Zn(2+)</name>
        <dbReference type="ChEBI" id="CHEBI:29105"/>
        <label>1</label>
    </ligand>
</feature>
<comment type="function">
    <text evidence="15">Catalyzes the hydrolysis of N-succinyl-L,L-diaminopimelic acid (SDAP), forming succinate and LL-2,6-diaminopimelate (DAP), an intermediate involved in the bacterial biosynthesis of lysine and meso-diaminopimelic acid, an essential component of bacterial cell walls.</text>
</comment>
<keyword evidence="18" id="KW-1185">Reference proteome</keyword>
<gene>
    <name evidence="15" type="primary">dapE</name>
    <name evidence="17" type="ORF">EDC22_108108</name>
</gene>
<dbReference type="PROSITE" id="PS00759">
    <property type="entry name" value="ARGE_DAPE_CPG2_2"/>
    <property type="match status" value="1"/>
</dbReference>
<keyword evidence="7 15" id="KW-0479">Metal-binding</keyword>
<dbReference type="GO" id="GO:0006526">
    <property type="term" value="P:L-arginine biosynthetic process"/>
    <property type="evidence" value="ECO:0007669"/>
    <property type="project" value="TreeGrafter"/>
</dbReference>
<evidence type="ECO:0000256" key="4">
    <source>
        <dbReference type="ARBA" id="ARBA00011921"/>
    </source>
</evidence>
<name>A0A4R3MBH5_9HYPH</name>
<keyword evidence="9 15" id="KW-0862">Zinc</keyword>
<dbReference type="HAMAP" id="MF_01690">
    <property type="entry name" value="DapE"/>
    <property type="match status" value="1"/>
</dbReference>
<evidence type="ECO:0000256" key="2">
    <source>
        <dbReference type="ARBA" id="ARBA00006746"/>
    </source>
</evidence>
<dbReference type="PANTHER" id="PTHR43808">
    <property type="entry name" value="ACETYLORNITHINE DEACETYLASE"/>
    <property type="match status" value="1"/>
</dbReference>
<proteinExistence type="inferred from homology"/>
<evidence type="ECO:0000256" key="10">
    <source>
        <dbReference type="ARBA" id="ARBA00022915"/>
    </source>
</evidence>
<dbReference type="GO" id="GO:0019877">
    <property type="term" value="P:diaminopimelate biosynthetic process"/>
    <property type="evidence" value="ECO:0007669"/>
    <property type="project" value="UniProtKB-UniRule"/>
</dbReference>
<dbReference type="NCBIfam" id="TIGR01246">
    <property type="entry name" value="dapE_proteo"/>
    <property type="match status" value="1"/>
</dbReference>
<feature type="binding site" evidence="15">
    <location>
        <position position="365"/>
    </location>
    <ligand>
        <name>Zn(2+)</name>
        <dbReference type="ChEBI" id="CHEBI:29105"/>
        <label>2</label>
    </ligand>
</feature>
<dbReference type="SUPFAM" id="SSF55031">
    <property type="entry name" value="Bacterial exopeptidase dimerisation domain"/>
    <property type="match status" value="1"/>
</dbReference>
<comment type="catalytic activity">
    <reaction evidence="14 15">
        <text>N-succinyl-(2S,6S)-2,6-diaminopimelate + H2O = (2S,6S)-2,6-diaminopimelate + succinate</text>
        <dbReference type="Rhea" id="RHEA:22608"/>
        <dbReference type="ChEBI" id="CHEBI:15377"/>
        <dbReference type="ChEBI" id="CHEBI:30031"/>
        <dbReference type="ChEBI" id="CHEBI:57609"/>
        <dbReference type="ChEBI" id="CHEBI:58087"/>
        <dbReference type="EC" id="3.5.1.18"/>
    </reaction>
</comment>
<evidence type="ECO:0000256" key="8">
    <source>
        <dbReference type="ARBA" id="ARBA00022801"/>
    </source>
</evidence>
<dbReference type="Gene3D" id="3.40.630.10">
    <property type="entry name" value="Zn peptidases"/>
    <property type="match status" value="2"/>
</dbReference>
<feature type="binding site" evidence="15">
    <location>
        <position position="113"/>
    </location>
    <ligand>
        <name>Zn(2+)</name>
        <dbReference type="ChEBI" id="CHEBI:29105"/>
        <label>1</label>
    </ligand>
</feature>
<dbReference type="EC" id="3.5.1.18" evidence="4 15"/>
<organism evidence="17 18">
    <name type="scientific">Tepidamorphus gemmatus</name>
    <dbReference type="NCBI Taxonomy" id="747076"/>
    <lineage>
        <taxon>Bacteria</taxon>
        <taxon>Pseudomonadati</taxon>
        <taxon>Pseudomonadota</taxon>
        <taxon>Alphaproteobacteria</taxon>
        <taxon>Hyphomicrobiales</taxon>
        <taxon>Tepidamorphaceae</taxon>
        <taxon>Tepidamorphus</taxon>
    </lineage>
</organism>